<dbReference type="Proteomes" id="UP000253606">
    <property type="component" value="Chromosome"/>
</dbReference>
<reference evidence="2 3" key="1">
    <citation type="journal article" date="2018" name="Front. Microbiol.">
        <title>Hydrolytic Capabilities as a Key to Environmental Success: Chitinolytic and Cellulolytic Acidobacteria From Acidic Sub-arctic Soils and Boreal Peatlands.</title>
        <authorList>
            <person name="Belova S.E."/>
            <person name="Ravin N.V."/>
            <person name="Pankratov T.A."/>
            <person name="Rakitin A.L."/>
            <person name="Ivanova A.A."/>
            <person name="Beletsky A.V."/>
            <person name="Mardanov A.V."/>
            <person name="Sinninghe Damste J.S."/>
            <person name="Dedysh S.N."/>
        </authorList>
    </citation>
    <scope>NUCLEOTIDE SEQUENCE [LARGE SCALE GENOMIC DNA]</scope>
    <source>
        <strain evidence="2 3">SBC82</strain>
    </source>
</reference>
<feature type="compositionally biased region" description="Basic and acidic residues" evidence="1">
    <location>
        <begin position="40"/>
        <end position="53"/>
    </location>
</feature>
<evidence type="ECO:0000256" key="1">
    <source>
        <dbReference type="SAM" id="MobiDB-lite"/>
    </source>
</evidence>
<proteinExistence type="predicted"/>
<dbReference type="KEGG" id="abas:ACPOL_1325"/>
<dbReference type="EMBL" id="CP030840">
    <property type="protein sequence ID" value="AXC10673.1"/>
    <property type="molecule type" value="Genomic_DNA"/>
</dbReference>
<sequence>MLLVKEQLFSRSEDKVTSTINTLQNPIGKLHFIPSPRSPLAEDKRSGRADPRTNRFAARCIKELDSPLLRKRRGI</sequence>
<evidence type="ECO:0000313" key="3">
    <source>
        <dbReference type="Proteomes" id="UP000253606"/>
    </source>
</evidence>
<protein>
    <submittedName>
        <fullName evidence="2">Uncharacterized protein</fullName>
    </submittedName>
</protein>
<dbReference type="AlphaFoldDB" id="A0A2Z5FUW0"/>
<name>A0A2Z5FUW0_9BACT</name>
<evidence type="ECO:0000313" key="2">
    <source>
        <dbReference type="EMBL" id="AXC10673.1"/>
    </source>
</evidence>
<organism evidence="2 3">
    <name type="scientific">Acidisarcina polymorpha</name>
    <dbReference type="NCBI Taxonomy" id="2211140"/>
    <lineage>
        <taxon>Bacteria</taxon>
        <taxon>Pseudomonadati</taxon>
        <taxon>Acidobacteriota</taxon>
        <taxon>Terriglobia</taxon>
        <taxon>Terriglobales</taxon>
        <taxon>Acidobacteriaceae</taxon>
        <taxon>Acidisarcina</taxon>
    </lineage>
</organism>
<accession>A0A2Z5FUW0</accession>
<feature type="region of interest" description="Disordered" evidence="1">
    <location>
        <begin position="31"/>
        <end position="54"/>
    </location>
</feature>
<keyword evidence="3" id="KW-1185">Reference proteome</keyword>
<gene>
    <name evidence="2" type="ORF">ACPOL_1325</name>
</gene>